<evidence type="ECO:0000259" key="14">
    <source>
        <dbReference type="PROSITE" id="PS50109"/>
    </source>
</evidence>
<accession>X4ZVZ0</accession>
<dbReference type="InterPro" id="IPR010559">
    <property type="entry name" value="Sig_transdc_His_kin_internal"/>
</dbReference>
<dbReference type="GO" id="GO:0000155">
    <property type="term" value="F:phosphorelay sensor kinase activity"/>
    <property type="evidence" value="ECO:0007669"/>
    <property type="project" value="InterPro"/>
</dbReference>
<feature type="region of interest" description="Disordered" evidence="12">
    <location>
        <begin position="419"/>
        <end position="447"/>
    </location>
</feature>
<evidence type="ECO:0000259" key="15">
    <source>
        <dbReference type="PROSITE" id="PS50885"/>
    </source>
</evidence>
<keyword evidence="8" id="KW-0418">Kinase</keyword>
<keyword evidence="13" id="KW-1133">Transmembrane helix</keyword>
<keyword evidence="13" id="KW-0812">Transmembrane</keyword>
<proteinExistence type="predicted"/>
<dbReference type="InterPro" id="IPR004358">
    <property type="entry name" value="Sig_transdc_His_kin-like_C"/>
</dbReference>
<evidence type="ECO:0000256" key="7">
    <source>
        <dbReference type="ARBA" id="ARBA00022741"/>
    </source>
</evidence>
<dbReference type="PROSITE" id="PS50109">
    <property type="entry name" value="HIS_KIN"/>
    <property type="match status" value="1"/>
</dbReference>
<evidence type="ECO:0000256" key="10">
    <source>
        <dbReference type="ARBA" id="ARBA00023012"/>
    </source>
</evidence>
<dbReference type="InterPro" id="IPR050640">
    <property type="entry name" value="Bact_2-comp_sensor_kinase"/>
</dbReference>
<dbReference type="STRING" id="1268072.PSAB_07555"/>
<dbReference type="EC" id="2.7.13.3" evidence="3"/>
<comment type="subcellular location">
    <subcellularLocation>
        <location evidence="2">Cell membrane</location>
        <topology evidence="2">Multi-pass membrane protein</topology>
    </subcellularLocation>
</comment>
<keyword evidence="4" id="KW-1003">Cell membrane</keyword>
<dbReference type="SUPFAM" id="SSF55874">
    <property type="entry name" value="ATPase domain of HSP90 chaperone/DNA topoisomerase II/histidine kinase"/>
    <property type="match status" value="1"/>
</dbReference>
<dbReference type="CDD" id="cd06225">
    <property type="entry name" value="HAMP"/>
    <property type="match status" value="1"/>
</dbReference>
<evidence type="ECO:0000256" key="8">
    <source>
        <dbReference type="ARBA" id="ARBA00022777"/>
    </source>
</evidence>
<keyword evidence="11 13" id="KW-0472">Membrane</keyword>
<feature type="transmembrane region" description="Helical" evidence="13">
    <location>
        <begin position="7"/>
        <end position="26"/>
    </location>
</feature>
<dbReference type="AlphaFoldDB" id="X4ZVZ0"/>
<dbReference type="InterPro" id="IPR003594">
    <property type="entry name" value="HATPase_dom"/>
</dbReference>
<evidence type="ECO:0000256" key="11">
    <source>
        <dbReference type="ARBA" id="ARBA00023136"/>
    </source>
</evidence>
<evidence type="ECO:0000256" key="9">
    <source>
        <dbReference type="ARBA" id="ARBA00022840"/>
    </source>
</evidence>
<dbReference type="SMART" id="SM00304">
    <property type="entry name" value="HAMP"/>
    <property type="match status" value="1"/>
</dbReference>
<dbReference type="GO" id="GO:0005524">
    <property type="term" value="F:ATP binding"/>
    <property type="evidence" value="ECO:0007669"/>
    <property type="project" value="UniProtKB-KW"/>
</dbReference>
<feature type="domain" description="Histidine kinase" evidence="14">
    <location>
        <begin position="274"/>
        <end position="486"/>
    </location>
</feature>
<keyword evidence="9" id="KW-0067">ATP-binding</keyword>
<comment type="catalytic activity">
    <reaction evidence="1">
        <text>ATP + protein L-histidine = ADP + protein N-phospho-L-histidine.</text>
        <dbReference type="EC" id="2.7.13.3"/>
    </reaction>
</comment>
<dbReference type="HOGENOM" id="CLU_020473_5_1_9"/>
<keyword evidence="17" id="KW-1185">Reference proteome</keyword>
<protein>
    <recommendedName>
        <fullName evidence="3">histidine kinase</fullName>
        <ecNumber evidence="3">2.7.13.3</ecNumber>
    </recommendedName>
</protein>
<evidence type="ECO:0000256" key="6">
    <source>
        <dbReference type="ARBA" id="ARBA00022679"/>
    </source>
</evidence>
<dbReference type="InterPro" id="IPR005467">
    <property type="entry name" value="His_kinase_dom"/>
</dbReference>
<dbReference type="InterPro" id="IPR003660">
    <property type="entry name" value="HAMP_dom"/>
</dbReference>
<keyword evidence="6" id="KW-0808">Transferase</keyword>
<organism evidence="16 17">
    <name type="scientific">Paenibacillus sabinae T27</name>
    <dbReference type="NCBI Taxonomy" id="1268072"/>
    <lineage>
        <taxon>Bacteria</taxon>
        <taxon>Bacillati</taxon>
        <taxon>Bacillota</taxon>
        <taxon>Bacilli</taxon>
        <taxon>Bacillales</taxon>
        <taxon>Paenibacillaceae</taxon>
        <taxon>Paenibacillus</taxon>
    </lineage>
</organism>
<dbReference type="Pfam" id="PF02518">
    <property type="entry name" value="HATPase_c"/>
    <property type="match status" value="1"/>
</dbReference>
<dbReference type="Pfam" id="PF00672">
    <property type="entry name" value="HAMP"/>
    <property type="match status" value="1"/>
</dbReference>
<dbReference type="EMBL" id="CP004078">
    <property type="protein sequence ID" value="AHV96443.1"/>
    <property type="molecule type" value="Genomic_DNA"/>
</dbReference>
<dbReference type="Pfam" id="PF06580">
    <property type="entry name" value="His_kinase"/>
    <property type="match status" value="1"/>
</dbReference>
<evidence type="ECO:0000256" key="13">
    <source>
        <dbReference type="SAM" id="Phobius"/>
    </source>
</evidence>
<evidence type="ECO:0000256" key="12">
    <source>
        <dbReference type="SAM" id="MobiDB-lite"/>
    </source>
</evidence>
<dbReference type="PANTHER" id="PTHR34220">
    <property type="entry name" value="SENSOR HISTIDINE KINASE YPDA"/>
    <property type="match status" value="1"/>
</dbReference>
<dbReference type="RefSeq" id="WP_025333997.1">
    <property type="nucleotide sequence ID" value="NZ_CP004078.1"/>
</dbReference>
<dbReference type="OrthoDB" id="9776552at2"/>
<evidence type="ECO:0000313" key="16">
    <source>
        <dbReference type="EMBL" id="AHV96443.1"/>
    </source>
</evidence>
<dbReference type="PANTHER" id="PTHR34220:SF7">
    <property type="entry name" value="SENSOR HISTIDINE KINASE YPDA"/>
    <property type="match status" value="1"/>
</dbReference>
<sequence>MSIRNKLLIFIPLLVLLMNLVTYFLFQSGTIVQESYDLIMGRVLKYKETAEAAEDSLKAVYSYLLHPTEDMKTVAAGKLTQISALHSSLMETGAVPPLASSLTGYGNMIQTLLSLEQQSLAAAENGKASEAFSHYLEAEKTVSFIRSEGQRLVEGELDYYRPVYRSIQADNAHLYKLGVAVFALITTLSIVVALWISRSITAPVSALVRSADSVSKGNLDTVLPDGGKDELAALSSAFNKMLAGLKESIEKDREIAEKEQLVKTLELRALQSQINPHFLYNTLNALSKLALLEDAEKTSDLIVSMSSFLRYNLQNLDRQVPLRSELEHVKEYIRLQQARFRDRVEFRLDIEEKALDVRVPSLTLQPIIENAFVHGIAHMESGAVISLIVREDTSDTKIIISDNGQGMTEEIREALLSRSQSVQAPGAPGPQASGQTKTGGRSTSTGLGTRNVFRRLELVYGREDLVQISSQPGKGTTVMLTIPARRSGINSVSADDSR</sequence>
<dbReference type="PRINTS" id="PR00344">
    <property type="entry name" value="BCTRLSENSOR"/>
</dbReference>
<feature type="compositionally biased region" description="Low complexity" evidence="12">
    <location>
        <begin position="433"/>
        <end position="447"/>
    </location>
</feature>
<evidence type="ECO:0000256" key="2">
    <source>
        <dbReference type="ARBA" id="ARBA00004651"/>
    </source>
</evidence>
<evidence type="ECO:0000256" key="3">
    <source>
        <dbReference type="ARBA" id="ARBA00012438"/>
    </source>
</evidence>
<feature type="domain" description="HAMP" evidence="15">
    <location>
        <begin position="198"/>
        <end position="250"/>
    </location>
</feature>
<evidence type="ECO:0000256" key="4">
    <source>
        <dbReference type="ARBA" id="ARBA00022475"/>
    </source>
</evidence>
<dbReference type="SUPFAM" id="SSF158472">
    <property type="entry name" value="HAMP domain-like"/>
    <property type="match status" value="1"/>
</dbReference>
<dbReference type="InterPro" id="IPR036890">
    <property type="entry name" value="HATPase_C_sf"/>
</dbReference>
<dbReference type="KEGG" id="psab:PSAB_07555"/>
<dbReference type="PATRIC" id="fig|1268072.3.peg.1571"/>
<keyword evidence="7" id="KW-0547">Nucleotide-binding</keyword>
<dbReference type="Gene3D" id="3.30.565.10">
    <property type="entry name" value="Histidine kinase-like ATPase, C-terminal domain"/>
    <property type="match status" value="1"/>
</dbReference>
<keyword evidence="5" id="KW-0597">Phosphoprotein</keyword>
<dbReference type="eggNOG" id="COG2972">
    <property type="taxonomic scope" value="Bacteria"/>
</dbReference>
<dbReference type="GO" id="GO:0005886">
    <property type="term" value="C:plasma membrane"/>
    <property type="evidence" value="ECO:0007669"/>
    <property type="project" value="UniProtKB-SubCell"/>
</dbReference>
<gene>
    <name evidence="16" type="ORF">PSAB_07555</name>
</gene>
<dbReference type="PROSITE" id="PS50885">
    <property type="entry name" value="HAMP"/>
    <property type="match status" value="1"/>
</dbReference>
<evidence type="ECO:0000256" key="1">
    <source>
        <dbReference type="ARBA" id="ARBA00000085"/>
    </source>
</evidence>
<evidence type="ECO:0000256" key="5">
    <source>
        <dbReference type="ARBA" id="ARBA00022553"/>
    </source>
</evidence>
<name>X4ZVZ0_9BACL</name>
<dbReference type="SMART" id="SM00387">
    <property type="entry name" value="HATPase_c"/>
    <property type="match status" value="1"/>
</dbReference>
<keyword evidence="10" id="KW-0902">Two-component regulatory system</keyword>
<dbReference type="Proteomes" id="UP000019772">
    <property type="component" value="Chromosome"/>
</dbReference>
<reference evidence="16 17" key="1">
    <citation type="journal article" date="2014" name="PLoS Genet.">
        <title>Comparative Genomic Analysis of N2-Fixing and Non-N2-Fixing Paenibacillus spp.: Organization, Evolution and Expression of the Nitrogen Fixation Genes.</title>
        <authorList>
            <person name="Xie J.B."/>
            <person name="Du Z."/>
            <person name="Bai L."/>
            <person name="Tian C."/>
            <person name="Zhang Y."/>
            <person name="Xie J.Y."/>
            <person name="Wang T."/>
            <person name="Liu X."/>
            <person name="Chen X."/>
            <person name="Cheng Q."/>
            <person name="Chen S."/>
            <person name="Li J."/>
        </authorList>
    </citation>
    <scope>NUCLEOTIDE SEQUENCE [LARGE SCALE GENOMIC DNA]</scope>
    <source>
        <strain evidence="16 17">T27</strain>
    </source>
</reference>
<feature type="transmembrane region" description="Helical" evidence="13">
    <location>
        <begin position="174"/>
        <end position="196"/>
    </location>
</feature>
<evidence type="ECO:0000313" key="17">
    <source>
        <dbReference type="Proteomes" id="UP000019772"/>
    </source>
</evidence>
<dbReference type="Gene3D" id="6.10.340.10">
    <property type="match status" value="1"/>
</dbReference>